<gene>
    <name evidence="2" type="ORF">POPTR_005G056200</name>
</gene>
<dbReference type="PANTHER" id="PTHR46137">
    <property type="entry name" value="OS05G0310600 PROTEIN"/>
    <property type="match status" value="1"/>
</dbReference>
<evidence type="ECO:0000313" key="2">
    <source>
        <dbReference type="EMBL" id="PNT35101.1"/>
    </source>
</evidence>
<dbReference type="InParanoid" id="B9MZB1"/>
<name>B9MZB1_POPTR</name>
<dbReference type="AlphaFoldDB" id="B9MZB1"/>
<feature type="domain" description="LRAT" evidence="1">
    <location>
        <begin position="6"/>
        <end position="84"/>
    </location>
</feature>
<proteinExistence type="predicted"/>
<accession>B9MZB1</accession>
<keyword evidence="3" id="KW-1185">Reference proteome</keyword>
<organism evidence="2 3">
    <name type="scientific">Populus trichocarpa</name>
    <name type="common">Western balsam poplar</name>
    <name type="synonym">Populus balsamifera subsp. trichocarpa</name>
    <dbReference type="NCBI Taxonomy" id="3694"/>
    <lineage>
        <taxon>Eukaryota</taxon>
        <taxon>Viridiplantae</taxon>
        <taxon>Streptophyta</taxon>
        <taxon>Embryophyta</taxon>
        <taxon>Tracheophyta</taxon>
        <taxon>Spermatophyta</taxon>
        <taxon>Magnoliopsida</taxon>
        <taxon>eudicotyledons</taxon>
        <taxon>Gunneridae</taxon>
        <taxon>Pentapetalae</taxon>
        <taxon>rosids</taxon>
        <taxon>fabids</taxon>
        <taxon>Malpighiales</taxon>
        <taxon>Salicaceae</taxon>
        <taxon>Saliceae</taxon>
        <taxon>Populus</taxon>
    </lineage>
</organism>
<dbReference type="Pfam" id="PF04970">
    <property type="entry name" value="LRAT"/>
    <property type="match status" value="1"/>
</dbReference>
<evidence type="ECO:0000313" key="3">
    <source>
        <dbReference type="Proteomes" id="UP000006729"/>
    </source>
</evidence>
<dbReference type="STRING" id="3694.B9MZB1"/>
<dbReference type="InterPro" id="IPR007053">
    <property type="entry name" value="LRAT_dom"/>
</dbReference>
<dbReference type="Proteomes" id="UP000006729">
    <property type="component" value="Chromosome 5"/>
</dbReference>
<reference evidence="2 3" key="1">
    <citation type="journal article" date="2006" name="Science">
        <title>The genome of black cottonwood, Populus trichocarpa (Torr. &amp; Gray).</title>
        <authorList>
            <person name="Tuskan G.A."/>
            <person name="Difazio S."/>
            <person name="Jansson S."/>
            <person name="Bohlmann J."/>
            <person name="Grigoriev I."/>
            <person name="Hellsten U."/>
            <person name="Putnam N."/>
            <person name="Ralph S."/>
            <person name="Rombauts S."/>
            <person name="Salamov A."/>
            <person name="Schein J."/>
            <person name="Sterck L."/>
            <person name="Aerts A."/>
            <person name="Bhalerao R.R."/>
            <person name="Bhalerao R.P."/>
            <person name="Blaudez D."/>
            <person name="Boerjan W."/>
            <person name="Brun A."/>
            <person name="Brunner A."/>
            <person name="Busov V."/>
            <person name="Campbell M."/>
            <person name="Carlson J."/>
            <person name="Chalot M."/>
            <person name="Chapman J."/>
            <person name="Chen G.L."/>
            <person name="Cooper D."/>
            <person name="Coutinho P.M."/>
            <person name="Couturier J."/>
            <person name="Covert S."/>
            <person name="Cronk Q."/>
            <person name="Cunningham R."/>
            <person name="Davis J."/>
            <person name="Degroeve S."/>
            <person name="Dejardin A."/>
            <person name="Depamphilis C."/>
            <person name="Detter J."/>
            <person name="Dirks B."/>
            <person name="Dubchak I."/>
            <person name="Duplessis S."/>
            <person name="Ehlting J."/>
            <person name="Ellis B."/>
            <person name="Gendler K."/>
            <person name="Goodstein D."/>
            <person name="Gribskov M."/>
            <person name="Grimwood J."/>
            <person name="Groover A."/>
            <person name="Gunter L."/>
            <person name="Hamberger B."/>
            <person name="Heinze B."/>
            <person name="Helariutta Y."/>
            <person name="Henrissat B."/>
            <person name="Holligan D."/>
            <person name="Holt R."/>
            <person name="Huang W."/>
            <person name="Islam-Faridi N."/>
            <person name="Jones S."/>
            <person name="Jones-Rhoades M."/>
            <person name="Jorgensen R."/>
            <person name="Joshi C."/>
            <person name="Kangasjarvi J."/>
            <person name="Karlsson J."/>
            <person name="Kelleher C."/>
            <person name="Kirkpatrick R."/>
            <person name="Kirst M."/>
            <person name="Kohler A."/>
            <person name="Kalluri U."/>
            <person name="Larimer F."/>
            <person name="Leebens-Mack J."/>
            <person name="Leple J.C."/>
            <person name="Locascio P."/>
            <person name="Lou Y."/>
            <person name="Lucas S."/>
            <person name="Martin F."/>
            <person name="Montanini B."/>
            <person name="Napoli C."/>
            <person name="Nelson D.R."/>
            <person name="Nelson C."/>
            <person name="Nieminen K."/>
            <person name="Nilsson O."/>
            <person name="Pereda V."/>
            <person name="Peter G."/>
            <person name="Philippe R."/>
            <person name="Pilate G."/>
            <person name="Poliakov A."/>
            <person name="Razumovskaya J."/>
            <person name="Richardson P."/>
            <person name="Rinaldi C."/>
            <person name="Ritland K."/>
            <person name="Rouze P."/>
            <person name="Ryaboy D."/>
            <person name="Schmutz J."/>
            <person name="Schrader J."/>
            <person name="Segerman B."/>
            <person name="Shin H."/>
            <person name="Siddiqui A."/>
            <person name="Sterky F."/>
            <person name="Terry A."/>
            <person name="Tsai C.J."/>
            <person name="Uberbacher E."/>
            <person name="Unneberg P."/>
            <person name="Vahala J."/>
            <person name="Wall K."/>
            <person name="Wessler S."/>
            <person name="Yang G."/>
            <person name="Yin T."/>
            <person name="Douglas C."/>
            <person name="Marra M."/>
            <person name="Sandberg G."/>
            <person name="Van de Peer Y."/>
            <person name="Rokhsar D."/>
        </authorList>
    </citation>
    <scope>NUCLEOTIDE SEQUENCE [LARGE SCALE GENOMIC DNA]</scope>
    <source>
        <strain evidence="3">cv. Nisqually</strain>
    </source>
</reference>
<dbReference type="PANTHER" id="PTHR46137:SF1">
    <property type="entry name" value="LRAT DOMAIN-CONTAINING PROTEIN"/>
    <property type="match status" value="1"/>
</dbReference>
<evidence type="ECO:0000259" key="1">
    <source>
        <dbReference type="Pfam" id="PF04970"/>
    </source>
</evidence>
<protein>
    <recommendedName>
        <fullName evidence="1">LRAT domain-containing protein</fullName>
    </recommendedName>
</protein>
<sequence>MEWWKLTCLDCFLSGGFLHVYRYGMSMRELQLGSHVLCDTSTTKKSKTASEVVETAKEKLEDGFGTYNLISNKCEDFATFCKTASVSKITVGRLWHVTCCEAYSKGAIDL</sequence>
<dbReference type="Gene3D" id="3.90.1720.10">
    <property type="entry name" value="endopeptidase domain like (from Nostoc punctiforme)"/>
    <property type="match status" value="1"/>
</dbReference>
<dbReference type="EMBL" id="CM009294">
    <property type="protein sequence ID" value="PNT35101.1"/>
    <property type="molecule type" value="Genomic_DNA"/>
</dbReference>